<organism evidence="5 6">
    <name type="scientific">Cynoglossus semilaevis</name>
    <name type="common">Tongue sole</name>
    <dbReference type="NCBI Taxonomy" id="244447"/>
    <lineage>
        <taxon>Eukaryota</taxon>
        <taxon>Metazoa</taxon>
        <taxon>Chordata</taxon>
        <taxon>Craniata</taxon>
        <taxon>Vertebrata</taxon>
        <taxon>Euteleostomi</taxon>
        <taxon>Actinopterygii</taxon>
        <taxon>Neopterygii</taxon>
        <taxon>Teleostei</taxon>
        <taxon>Neoteleostei</taxon>
        <taxon>Acanthomorphata</taxon>
        <taxon>Carangaria</taxon>
        <taxon>Pleuronectiformes</taxon>
        <taxon>Pleuronectoidei</taxon>
        <taxon>Cynoglossidae</taxon>
        <taxon>Cynoglossinae</taxon>
        <taxon>Cynoglossus</taxon>
    </lineage>
</organism>
<keyword evidence="6" id="KW-1185">Reference proteome</keyword>
<evidence type="ECO:0000256" key="3">
    <source>
        <dbReference type="ARBA" id="ARBA00023242"/>
    </source>
</evidence>
<reference evidence="5" key="3">
    <citation type="submission" date="2025-09" db="UniProtKB">
        <authorList>
            <consortium name="Ensembl"/>
        </authorList>
    </citation>
    <scope>IDENTIFICATION</scope>
</reference>
<evidence type="ECO:0000313" key="6">
    <source>
        <dbReference type="Proteomes" id="UP000265120"/>
    </source>
</evidence>
<evidence type="ECO:0000256" key="2">
    <source>
        <dbReference type="ARBA" id="ARBA00006634"/>
    </source>
</evidence>
<dbReference type="Proteomes" id="UP000265120">
    <property type="component" value="Chromosome 10"/>
</dbReference>
<name>A0A3P8V933_CYNSE</name>
<keyword evidence="3" id="KW-0539">Nucleus</keyword>
<evidence type="ECO:0000313" key="5">
    <source>
        <dbReference type="Ensembl" id="ENSCSEP00000009751.1"/>
    </source>
</evidence>
<evidence type="ECO:0000256" key="1">
    <source>
        <dbReference type="ARBA" id="ARBA00004123"/>
    </source>
</evidence>
<dbReference type="AlphaFoldDB" id="A0A3P8V933"/>
<dbReference type="OMA" id="ISCECHQ"/>
<dbReference type="GO" id="GO:0005634">
    <property type="term" value="C:nucleus"/>
    <property type="evidence" value="ECO:0007669"/>
    <property type="project" value="UniProtKB-SubCell"/>
</dbReference>
<dbReference type="Ensembl" id="ENSCSET00000009865.1">
    <property type="protein sequence ID" value="ENSCSEP00000009751.1"/>
    <property type="gene ID" value="ENSCSEG00000006259.1"/>
</dbReference>
<dbReference type="InterPro" id="IPR031530">
    <property type="entry name" value="UPF0688"/>
</dbReference>
<dbReference type="Pfam" id="PF15772">
    <property type="entry name" value="UPF0688"/>
    <property type="match status" value="1"/>
</dbReference>
<dbReference type="PANTHER" id="PTHR28491:SF1">
    <property type="entry name" value="UPF0688 PROTEIN C1ORF174"/>
    <property type="match status" value="1"/>
</dbReference>
<feature type="compositionally biased region" description="Polar residues" evidence="4">
    <location>
        <begin position="32"/>
        <end position="56"/>
    </location>
</feature>
<reference evidence="5 6" key="1">
    <citation type="journal article" date="2014" name="Nat. Genet.">
        <title>Whole-genome sequence of a flatfish provides insights into ZW sex chromosome evolution and adaptation to a benthic lifestyle.</title>
        <authorList>
            <person name="Chen S."/>
            <person name="Zhang G."/>
            <person name="Shao C."/>
            <person name="Huang Q."/>
            <person name="Liu G."/>
            <person name="Zhang P."/>
            <person name="Song W."/>
            <person name="An N."/>
            <person name="Chalopin D."/>
            <person name="Volff J.N."/>
            <person name="Hong Y."/>
            <person name="Li Q."/>
            <person name="Sha Z."/>
            <person name="Zhou H."/>
            <person name="Xie M."/>
            <person name="Yu Q."/>
            <person name="Liu Y."/>
            <person name="Xiang H."/>
            <person name="Wang N."/>
            <person name="Wu K."/>
            <person name="Yang C."/>
            <person name="Zhou Q."/>
            <person name="Liao X."/>
            <person name="Yang L."/>
            <person name="Hu Q."/>
            <person name="Zhang J."/>
            <person name="Meng L."/>
            <person name="Jin L."/>
            <person name="Tian Y."/>
            <person name="Lian J."/>
            <person name="Yang J."/>
            <person name="Miao G."/>
            <person name="Liu S."/>
            <person name="Liang Z."/>
            <person name="Yan F."/>
            <person name="Li Y."/>
            <person name="Sun B."/>
            <person name="Zhang H."/>
            <person name="Zhang J."/>
            <person name="Zhu Y."/>
            <person name="Du M."/>
            <person name="Zhao Y."/>
            <person name="Schartl M."/>
            <person name="Tang Q."/>
            <person name="Wang J."/>
        </authorList>
    </citation>
    <scope>NUCLEOTIDE SEQUENCE</scope>
</reference>
<dbReference type="STRING" id="244447.ENSCSEP00000009751"/>
<comment type="similarity">
    <text evidence="2">Belongs to the UPF0688 family.</text>
</comment>
<evidence type="ECO:0000256" key="4">
    <source>
        <dbReference type="SAM" id="MobiDB-lite"/>
    </source>
</evidence>
<feature type="region of interest" description="Disordered" evidence="4">
    <location>
        <begin position="28"/>
        <end position="56"/>
    </location>
</feature>
<dbReference type="GeneTree" id="ENSGT00650000094834"/>
<dbReference type="PANTHER" id="PTHR28491">
    <property type="entry name" value="UPF0688 PROTEIN C1ORF174"/>
    <property type="match status" value="1"/>
</dbReference>
<sequence>MIYTFSSDVRDLSFLFFASQESATKRRCVKGSQKNSAPESSSADCGDSQTGGSRSKGSCIICECHRSPGRTRCSESPDLEGLEGKENKLQTRLEWDDCSRNCTGGKQDCGSLDIKDTSATIFPDDDSNQILPIEQFFGNLDVVPDLSQESSDQKANRRRQFYAGADSDEDEGHFSCASQEDTRGV</sequence>
<accession>A0A3P8V933</accession>
<feature type="region of interest" description="Disordered" evidence="4">
    <location>
        <begin position="145"/>
        <end position="185"/>
    </location>
</feature>
<reference evidence="5" key="2">
    <citation type="submission" date="2025-08" db="UniProtKB">
        <authorList>
            <consortium name="Ensembl"/>
        </authorList>
    </citation>
    <scope>IDENTIFICATION</scope>
</reference>
<proteinExistence type="inferred from homology"/>
<dbReference type="InParanoid" id="A0A3P8V933"/>
<comment type="subcellular location">
    <subcellularLocation>
        <location evidence="1">Nucleus</location>
    </subcellularLocation>
</comment>
<protein>
    <submittedName>
        <fullName evidence="5">Uncharacterized protein</fullName>
    </submittedName>
</protein>